<dbReference type="PATRIC" id="fig|2209.52.peg.280"/>
<proteinExistence type="inferred from homology"/>
<protein>
    <submittedName>
        <fullName evidence="4 6">Methyltransferase</fullName>
    </submittedName>
</protein>
<dbReference type="EMBL" id="CP042908">
    <property type="protein sequence ID" value="QIB91282.1"/>
    <property type="molecule type" value="Genomic_DNA"/>
</dbReference>
<dbReference type="Proteomes" id="UP000467371">
    <property type="component" value="Chromosome"/>
</dbReference>
<dbReference type="NCBIfam" id="TIGR00027">
    <property type="entry name" value="mthyl_TIGR00027"/>
    <property type="match status" value="1"/>
</dbReference>
<organism evidence="4 8">
    <name type="scientific">Methanosarcina mazei</name>
    <name type="common">Methanosarcina frisia</name>
    <dbReference type="NCBI Taxonomy" id="2209"/>
    <lineage>
        <taxon>Archaea</taxon>
        <taxon>Methanobacteriati</taxon>
        <taxon>Methanobacteriota</taxon>
        <taxon>Stenosarchaea group</taxon>
        <taxon>Methanomicrobia</taxon>
        <taxon>Methanosarcinales</taxon>
        <taxon>Methanosarcinaceae</taxon>
        <taxon>Methanosarcina</taxon>
    </lineage>
</organism>
<sequence>MDKSENTEKEFKEINKSFMDRTGSGSKTAEGMAVHRFLESQKPDGERICYDPYAVYFISPTMMKSLKDSVKNPEDTKKKAEMYERFFSGLFNSIHARVRYFDDFVKRSIDEELEQLVILGAGYDTRAYRIEGLKERVKVFEIDHPVTQGMKIEKVKQIFGFLPDHVTYVPVDFELDDLGEQLMENGYDRSLKTLFLMEGLIMYIPPEAVDKILSFISKNSGRGSAILFDYYLKSVVDGTSQLEVGRNIHDHLKQVGEPLKFGIEEGMTEEFLQERGFFQVCNVTGEDCKKMYFHGVNKNRSICSLILFAHAVVR</sequence>
<dbReference type="GO" id="GO:0008168">
    <property type="term" value="F:methyltransferase activity"/>
    <property type="evidence" value="ECO:0007669"/>
    <property type="project" value="UniProtKB-KW"/>
</dbReference>
<dbReference type="EMBL" id="JJQK01000002">
    <property type="protein sequence ID" value="KKH56856.1"/>
    <property type="molecule type" value="Genomic_DNA"/>
</dbReference>
<name>A0A0F8Q8J9_METMZ</name>
<evidence type="ECO:0000256" key="3">
    <source>
        <dbReference type="ARBA" id="ARBA00022679"/>
    </source>
</evidence>
<evidence type="ECO:0000313" key="5">
    <source>
        <dbReference type="EMBL" id="KKH56856.1"/>
    </source>
</evidence>
<evidence type="ECO:0000313" key="6">
    <source>
        <dbReference type="EMBL" id="QIB91282.1"/>
    </source>
</evidence>
<dbReference type="InterPro" id="IPR029063">
    <property type="entry name" value="SAM-dependent_MTases_sf"/>
</dbReference>
<dbReference type="Pfam" id="PF04072">
    <property type="entry name" value="LCM"/>
    <property type="match status" value="1"/>
</dbReference>
<dbReference type="InterPro" id="IPR007213">
    <property type="entry name" value="Ppm1/Ppm2/Tcmp"/>
</dbReference>
<dbReference type="GO" id="GO:0032259">
    <property type="term" value="P:methylation"/>
    <property type="evidence" value="ECO:0007669"/>
    <property type="project" value="UniProtKB-KW"/>
</dbReference>
<evidence type="ECO:0000313" key="4">
    <source>
        <dbReference type="EMBL" id="KKH38966.1"/>
    </source>
</evidence>
<evidence type="ECO:0000256" key="2">
    <source>
        <dbReference type="ARBA" id="ARBA00022603"/>
    </source>
</evidence>
<gene>
    <name evidence="4" type="ORF">DU71_01275</name>
    <name evidence="5" type="ORF">DU72_01615</name>
    <name evidence="6" type="ORF">FQU78_09725</name>
</gene>
<keyword evidence="3 4" id="KW-0808">Transferase</keyword>
<keyword evidence="2 4" id="KW-0489">Methyltransferase</keyword>
<reference evidence="6 9" key="2">
    <citation type="journal article" date="2020" name="Environ. Microbiol. Rep.">
        <title>Redox cycling of Fe(II) and Fe(III) in magnetite accelerates aceticlastic methanogenesis by Methanosarcina mazei.</title>
        <authorList>
            <person name="Wang H."/>
            <person name="Byrne J.M."/>
            <person name="Liu P."/>
            <person name="Liu J."/>
            <person name="Dong X."/>
            <person name="Lu Y."/>
        </authorList>
    </citation>
    <scope>NUCLEOTIDE SEQUENCE [LARGE SCALE GENOMIC DNA]</scope>
    <source>
        <strain evidence="9">zm-15</strain>
        <strain evidence="6">Zm-15</strain>
    </source>
</reference>
<evidence type="ECO:0000313" key="9">
    <source>
        <dbReference type="Proteomes" id="UP000467371"/>
    </source>
</evidence>
<dbReference type="InterPro" id="IPR011610">
    <property type="entry name" value="SAM_mthyl_Trfase_ML2640-like"/>
</dbReference>
<evidence type="ECO:0000256" key="1">
    <source>
        <dbReference type="ARBA" id="ARBA00008138"/>
    </source>
</evidence>
<dbReference type="Gene3D" id="3.40.50.150">
    <property type="entry name" value="Vaccinia Virus protein VP39"/>
    <property type="match status" value="1"/>
</dbReference>
<dbReference type="PANTHER" id="PTHR43619:SF2">
    <property type="entry name" value="S-ADENOSYL-L-METHIONINE-DEPENDENT METHYLTRANSFERASES SUPERFAMILY PROTEIN"/>
    <property type="match status" value="1"/>
</dbReference>
<comment type="similarity">
    <text evidence="1">Belongs to the UPF0677 family.</text>
</comment>
<dbReference type="EMBL" id="JJQI01000069">
    <property type="protein sequence ID" value="KKH38966.1"/>
    <property type="molecule type" value="Genomic_DNA"/>
</dbReference>
<dbReference type="RefSeq" id="WP_048048827.1">
    <property type="nucleotide sequence ID" value="NZ_CP042908.1"/>
</dbReference>
<reference evidence="7 8" key="1">
    <citation type="journal article" date="2015" name="ISME J.">
        <title>Genomic and phenotypic differentiation among Methanosarcina mazei populations from Columbia River sediment.</title>
        <authorList>
            <person name="Youngblut N.D."/>
            <person name="Wirth J.S."/>
            <person name="Henriksen J.R."/>
            <person name="Smith M."/>
            <person name="Simon H."/>
            <person name="Metcalf W.W."/>
            <person name="Whitaker R.J."/>
        </authorList>
    </citation>
    <scope>NUCLEOTIDE SEQUENCE [LARGE SCALE GENOMIC DNA]</scope>
    <source>
        <strain evidence="4 8">1.H.A.1A.4</strain>
        <strain evidence="5 7">1.H.A.2.1</strain>
    </source>
</reference>
<dbReference type="PANTHER" id="PTHR43619">
    <property type="entry name" value="S-ADENOSYL-L-METHIONINE-DEPENDENT METHYLTRANSFERASE YKTD-RELATED"/>
    <property type="match status" value="1"/>
</dbReference>
<evidence type="ECO:0000313" key="8">
    <source>
        <dbReference type="Proteomes" id="UP000034672"/>
    </source>
</evidence>
<accession>A0A0F8Q8J9</accession>
<dbReference type="Proteomes" id="UP000034259">
    <property type="component" value="Unassembled WGS sequence"/>
</dbReference>
<dbReference type="GeneID" id="44087418"/>
<evidence type="ECO:0000313" key="7">
    <source>
        <dbReference type="Proteomes" id="UP000034259"/>
    </source>
</evidence>
<dbReference type="Proteomes" id="UP000034672">
    <property type="component" value="Unassembled WGS sequence"/>
</dbReference>
<dbReference type="AlphaFoldDB" id="A0A0F8Q8J9"/>
<dbReference type="SUPFAM" id="SSF53335">
    <property type="entry name" value="S-adenosyl-L-methionine-dependent methyltransferases"/>
    <property type="match status" value="1"/>
</dbReference>